<gene>
    <name evidence="2" type="ORF">UFOVP823_47</name>
</gene>
<feature type="domain" description="Winged helix-turn-helix" evidence="1">
    <location>
        <begin position="6"/>
        <end position="70"/>
    </location>
</feature>
<organism evidence="2">
    <name type="scientific">uncultured Caudovirales phage</name>
    <dbReference type="NCBI Taxonomy" id="2100421"/>
    <lineage>
        <taxon>Viruses</taxon>
        <taxon>Duplodnaviria</taxon>
        <taxon>Heunggongvirae</taxon>
        <taxon>Uroviricota</taxon>
        <taxon>Caudoviricetes</taxon>
        <taxon>Peduoviridae</taxon>
        <taxon>Maltschvirus</taxon>
        <taxon>Maltschvirus maltsch</taxon>
    </lineage>
</organism>
<protein>
    <submittedName>
        <fullName evidence="2">Helix-turn-helix domain containing protein</fullName>
    </submittedName>
</protein>
<dbReference type="InterPro" id="IPR055245">
    <property type="entry name" value="HTH_proteobacteria"/>
</dbReference>
<sequence>MKTQTSQNERILRHLRTAGSITWVEASDSYGVRSLTRRIRDLRDLGHQIIAETKAHKVTGQRYVRYHLVESPAQRAAA</sequence>
<evidence type="ECO:0000313" key="2">
    <source>
        <dbReference type="EMBL" id="CAB4165457.1"/>
    </source>
</evidence>
<dbReference type="EMBL" id="LR796773">
    <property type="protein sequence ID" value="CAB4165457.1"/>
    <property type="molecule type" value="Genomic_DNA"/>
</dbReference>
<dbReference type="Pfam" id="PF14090">
    <property type="entry name" value="HTH_39"/>
    <property type="match status" value="1"/>
</dbReference>
<accession>A0A6J5P2F6</accession>
<reference evidence="2" key="1">
    <citation type="submission" date="2020-04" db="EMBL/GenBank/DDBJ databases">
        <authorList>
            <person name="Chiriac C."/>
            <person name="Salcher M."/>
            <person name="Ghai R."/>
            <person name="Kavagutti S V."/>
        </authorList>
    </citation>
    <scope>NUCLEOTIDE SEQUENCE</scope>
</reference>
<name>A0A6J5P2F6_9CAUD</name>
<proteinExistence type="predicted"/>
<evidence type="ECO:0000259" key="1">
    <source>
        <dbReference type="Pfam" id="PF14090"/>
    </source>
</evidence>